<organism evidence="2">
    <name type="scientific">Acromyrmex echinatior</name>
    <name type="common">Panamanian leafcutter ant</name>
    <name type="synonym">Acromyrmex octospinosus echinatior</name>
    <dbReference type="NCBI Taxonomy" id="103372"/>
    <lineage>
        <taxon>Eukaryota</taxon>
        <taxon>Metazoa</taxon>
        <taxon>Ecdysozoa</taxon>
        <taxon>Arthropoda</taxon>
        <taxon>Hexapoda</taxon>
        <taxon>Insecta</taxon>
        <taxon>Pterygota</taxon>
        <taxon>Neoptera</taxon>
        <taxon>Endopterygota</taxon>
        <taxon>Hymenoptera</taxon>
        <taxon>Apocrita</taxon>
        <taxon>Aculeata</taxon>
        <taxon>Formicoidea</taxon>
        <taxon>Formicidae</taxon>
        <taxon>Myrmicinae</taxon>
        <taxon>Acromyrmex</taxon>
    </lineage>
</organism>
<reference evidence="1" key="1">
    <citation type="submission" date="2011-02" db="EMBL/GenBank/DDBJ databases">
        <title>The genome of the leaf-cutting ant Acromyrmex echinatior suggests key adaptations to social evolution and fungus farming.</title>
        <authorList>
            <person name="Nygaard S."/>
            <person name="Zhang G."/>
        </authorList>
    </citation>
    <scope>NUCLEOTIDE SEQUENCE</scope>
</reference>
<proteinExistence type="predicted"/>
<accession>F4W843</accession>
<dbReference type="Proteomes" id="UP000007755">
    <property type="component" value="Unassembled WGS sequence"/>
</dbReference>
<keyword evidence="2" id="KW-1185">Reference proteome</keyword>
<sequence>MKPMFQHYHGDGTSFLRGPAHSPVVRNSSVVLIMLIKGQQSARLKGLLSFGGSLADGLVVSAIEKQIFVLLHILYASISNITIVNQISNPYMD</sequence>
<gene>
    <name evidence="1" type="ORF">G5I_01620</name>
</gene>
<protein>
    <submittedName>
        <fullName evidence="1">Uncharacterized protein</fullName>
    </submittedName>
</protein>
<evidence type="ECO:0000313" key="2">
    <source>
        <dbReference type="Proteomes" id="UP000007755"/>
    </source>
</evidence>
<dbReference type="AlphaFoldDB" id="F4W843"/>
<evidence type="ECO:0000313" key="1">
    <source>
        <dbReference type="EMBL" id="EGI69713.1"/>
    </source>
</evidence>
<name>F4W843_ACREC</name>
<dbReference type="EMBL" id="GL887888">
    <property type="protein sequence ID" value="EGI69713.1"/>
    <property type="molecule type" value="Genomic_DNA"/>
</dbReference>
<dbReference type="InParanoid" id="F4W843"/>